<comment type="caution">
    <text evidence="1">The sequence shown here is derived from an EMBL/GenBank/DDBJ whole genome shotgun (WGS) entry which is preliminary data.</text>
</comment>
<protein>
    <submittedName>
        <fullName evidence="1">Uncharacterized protein</fullName>
    </submittedName>
</protein>
<sequence>MRTIETTANPDGSSTSHVVVHCTLADLARATGLRVEDAAFALNECGLLIRRAKPKSSQPLIGSSNSSSFFHASSHAAAAADEPSRGRAVEETIVVSREMVEAVAKERNVKKMCMDLAHVML</sequence>
<keyword evidence="2" id="KW-1185">Reference proteome</keyword>
<gene>
    <name evidence="1" type="ORF">NLI96_g2174</name>
</gene>
<evidence type="ECO:0000313" key="1">
    <source>
        <dbReference type="EMBL" id="KAJ3489392.1"/>
    </source>
</evidence>
<dbReference type="AlphaFoldDB" id="A0AAD5VAQ7"/>
<accession>A0AAD5VAQ7</accession>
<name>A0AAD5VAQ7_9APHY</name>
<organism evidence="1 2">
    <name type="scientific">Meripilus lineatus</name>
    <dbReference type="NCBI Taxonomy" id="2056292"/>
    <lineage>
        <taxon>Eukaryota</taxon>
        <taxon>Fungi</taxon>
        <taxon>Dikarya</taxon>
        <taxon>Basidiomycota</taxon>
        <taxon>Agaricomycotina</taxon>
        <taxon>Agaricomycetes</taxon>
        <taxon>Polyporales</taxon>
        <taxon>Meripilaceae</taxon>
        <taxon>Meripilus</taxon>
    </lineage>
</organism>
<reference evidence="1" key="1">
    <citation type="submission" date="2022-07" db="EMBL/GenBank/DDBJ databases">
        <title>Genome Sequence of Physisporinus lineatus.</title>
        <authorList>
            <person name="Buettner E."/>
        </authorList>
    </citation>
    <scope>NUCLEOTIDE SEQUENCE</scope>
    <source>
        <strain evidence="1">VT162</strain>
    </source>
</reference>
<proteinExistence type="predicted"/>
<evidence type="ECO:0000313" key="2">
    <source>
        <dbReference type="Proteomes" id="UP001212997"/>
    </source>
</evidence>
<dbReference type="EMBL" id="JANAWD010000046">
    <property type="protein sequence ID" value="KAJ3489392.1"/>
    <property type="molecule type" value="Genomic_DNA"/>
</dbReference>
<dbReference type="Proteomes" id="UP001212997">
    <property type="component" value="Unassembled WGS sequence"/>
</dbReference>